<reference evidence="1 2" key="1">
    <citation type="submission" date="2015-02" db="EMBL/GenBank/DDBJ databases">
        <title>Nostoc linckia genome annotation.</title>
        <authorList>
            <person name="Zhou Z."/>
        </authorList>
    </citation>
    <scope>NUCLEOTIDE SEQUENCE [LARGE SCALE GENOMIC DNA]</scope>
    <source>
        <strain evidence="2">z8</strain>
    </source>
</reference>
<comment type="caution">
    <text evidence="1">The sequence shown here is derived from an EMBL/GenBank/DDBJ whole genome shotgun (WGS) entry which is preliminary data.</text>
</comment>
<accession>A0A9Q5ZER0</accession>
<sequence length="181" mass="21315">MENLFVIGRLNANPHYYDYFHYLVFNENGTVDMGAGAGQAIIVVVQGKYSVVKIDDYSAFINFYELSEINQYIRNGNIGDKIQDISPFSVKVTKENGIFAFYQEVIWNIKNEEEYPCYLFSTRYVFDSDPLNFAKKRSQRNLYYLIEQKDFDESEKYYYPQAECKKMILRELQELGITPID</sequence>
<dbReference type="EMBL" id="LAHD01000015">
    <property type="protein sequence ID" value="PHK05455.1"/>
    <property type="molecule type" value="Genomic_DNA"/>
</dbReference>
<dbReference type="RefSeq" id="WP_099067453.1">
    <property type="nucleotide sequence ID" value="NZ_LAHD01000015.1"/>
</dbReference>
<protein>
    <submittedName>
        <fullName evidence="1">Uncharacterized protein</fullName>
    </submittedName>
</protein>
<name>A0A9Q5ZER0_NOSLI</name>
<dbReference type="Proteomes" id="UP000222310">
    <property type="component" value="Unassembled WGS sequence"/>
</dbReference>
<organism evidence="1 2">
    <name type="scientific">Nostoc linckia z8</name>
    <dbReference type="NCBI Taxonomy" id="1628746"/>
    <lineage>
        <taxon>Bacteria</taxon>
        <taxon>Bacillati</taxon>
        <taxon>Cyanobacteriota</taxon>
        <taxon>Cyanophyceae</taxon>
        <taxon>Nostocales</taxon>
        <taxon>Nostocaceae</taxon>
        <taxon>Nostoc</taxon>
    </lineage>
</organism>
<proteinExistence type="predicted"/>
<evidence type="ECO:0000313" key="1">
    <source>
        <dbReference type="EMBL" id="PHK05455.1"/>
    </source>
</evidence>
<gene>
    <name evidence="1" type="ORF">VF08_07600</name>
</gene>
<evidence type="ECO:0000313" key="2">
    <source>
        <dbReference type="Proteomes" id="UP000222310"/>
    </source>
</evidence>
<dbReference type="AlphaFoldDB" id="A0A9Q5ZER0"/>
<dbReference type="GeneID" id="57094758"/>